<reference evidence="2" key="2">
    <citation type="submission" date="2024-01" db="EMBL/GenBank/DDBJ databases">
        <title>Comparative genomics of Cryptococcus and Kwoniella reveals pathogenesis evolution and contrasting modes of karyotype evolution via chromosome fusion or intercentromeric recombination.</title>
        <authorList>
            <person name="Coelho M.A."/>
            <person name="David-Palma M."/>
            <person name="Shea T."/>
            <person name="Bowers K."/>
            <person name="McGinley-Smith S."/>
            <person name="Mohammad A.W."/>
            <person name="Gnirke A."/>
            <person name="Yurkov A.M."/>
            <person name="Nowrousian M."/>
            <person name="Sun S."/>
            <person name="Cuomo C.A."/>
            <person name="Heitman J."/>
        </authorList>
    </citation>
    <scope>NUCLEOTIDE SEQUENCE</scope>
    <source>
        <strain evidence="2">CBS 12478</strain>
    </source>
</reference>
<dbReference type="GeneID" id="43587441"/>
<feature type="region of interest" description="Disordered" evidence="1">
    <location>
        <begin position="218"/>
        <end position="248"/>
    </location>
</feature>
<name>A0AAJ8LN73_9TREE</name>
<reference evidence="2" key="1">
    <citation type="submission" date="2017-08" db="EMBL/GenBank/DDBJ databases">
        <authorList>
            <person name="Cuomo C."/>
            <person name="Billmyre B."/>
            <person name="Heitman J."/>
        </authorList>
    </citation>
    <scope>NUCLEOTIDE SEQUENCE</scope>
    <source>
        <strain evidence="2">CBS 12478</strain>
    </source>
</reference>
<evidence type="ECO:0000313" key="3">
    <source>
        <dbReference type="Proteomes" id="UP000322225"/>
    </source>
</evidence>
<dbReference type="EMBL" id="CP144060">
    <property type="protein sequence ID" value="WWD20942.1"/>
    <property type="molecule type" value="Genomic_DNA"/>
</dbReference>
<dbReference type="KEGG" id="ksn:43587441"/>
<proteinExistence type="predicted"/>
<gene>
    <name evidence="2" type="ORF">CI109_105420</name>
</gene>
<evidence type="ECO:0000313" key="2">
    <source>
        <dbReference type="EMBL" id="WWD20942.1"/>
    </source>
</evidence>
<keyword evidence="3" id="KW-1185">Reference proteome</keyword>
<dbReference type="Proteomes" id="UP000322225">
    <property type="component" value="Chromosome 10"/>
</dbReference>
<sequence>MPFYLQYLFRPHPIFSHTHRSSQTTLEIATMTSLLSSLHGGNTTTSQEFLPHTSNQLPSPRTGQSLLPSSDVKMVFLALTFQGAHWVWVRWNNYQGIAGRWAKENEIKKRGLADDIFEQAPVYQAVGGQQPNIPLEGDRRRMGFPRMFENELDQTSHQALLSLASAVQYTVILPEEFVKLCSKKQSHILQIGYKRRLSHYRPYSNRVIRAFERSRAKELASLPPDDPAPSQLSYSRHNLPTPPSQESPEACEAWFLEQVCTAFWDYHTPGEDDTDRSGGSGQTDEVMRLSAIYDTTEYGDAPPVEPLSSDGLRLSPSSRRRHFGRNDRSRFEADRRRAERIRHPRESREGEIVKTFVKEEYNGVFDLDKVEQRCLERAEECLNGYKDAASKEVLDRTLVYFDRIRTRQSECAKHGFSIDLLVDNNALLMHMLSVVQINMDNKGRHLDWLRKSSRDATILINMAALTSSSSTFAL</sequence>
<feature type="compositionally biased region" description="Basic and acidic residues" evidence="1">
    <location>
        <begin position="324"/>
        <end position="337"/>
    </location>
</feature>
<feature type="region of interest" description="Disordered" evidence="1">
    <location>
        <begin position="40"/>
        <end position="64"/>
    </location>
</feature>
<accession>A0AAJ8LN73</accession>
<feature type="region of interest" description="Disordered" evidence="1">
    <location>
        <begin position="297"/>
        <end position="337"/>
    </location>
</feature>
<evidence type="ECO:0000256" key="1">
    <source>
        <dbReference type="SAM" id="MobiDB-lite"/>
    </source>
</evidence>
<dbReference type="RefSeq" id="XP_031862179.2">
    <property type="nucleotide sequence ID" value="XM_032003321.2"/>
</dbReference>
<organism evidence="2 3">
    <name type="scientific">Kwoniella shandongensis</name>
    <dbReference type="NCBI Taxonomy" id="1734106"/>
    <lineage>
        <taxon>Eukaryota</taxon>
        <taxon>Fungi</taxon>
        <taxon>Dikarya</taxon>
        <taxon>Basidiomycota</taxon>
        <taxon>Agaricomycotina</taxon>
        <taxon>Tremellomycetes</taxon>
        <taxon>Tremellales</taxon>
        <taxon>Cryptococcaceae</taxon>
        <taxon>Kwoniella</taxon>
    </lineage>
</organism>
<dbReference type="AlphaFoldDB" id="A0AAJ8LN73"/>
<protein>
    <submittedName>
        <fullName evidence="2">Uncharacterized protein</fullName>
    </submittedName>
</protein>